<evidence type="ECO:0000256" key="7">
    <source>
        <dbReference type="ARBA" id="ARBA00022908"/>
    </source>
</evidence>
<evidence type="ECO:0000256" key="6">
    <source>
        <dbReference type="ARBA" id="ARBA00022829"/>
    </source>
</evidence>
<evidence type="ECO:0000313" key="15">
    <source>
        <dbReference type="Proteomes" id="UP000075374"/>
    </source>
</evidence>
<accession>A0A151AQB6</accession>
<dbReference type="Proteomes" id="UP000075374">
    <property type="component" value="Unassembled WGS sequence"/>
</dbReference>
<organism evidence="14 15">
    <name type="scientific">Clostridium colicanis DSM 13634</name>
    <dbReference type="NCBI Taxonomy" id="1121305"/>
    <lineage>
        <taxon>Bacteria</taxon>
        <taxon>Bacillati</taxon>
        <taxon>Bacillota</taxon>
        <taxon>Clostridia</taxon>
        <taxon>Eubacteriales</taxon>
        <taxon>Clostridiaceae</taxon>
        <taxon>Clostridium</taxon>
    </lineage>
</organism>
<dbReference type="STRING" id="1121305.CLCOL_04690"/>
<dbReference type="InterPro" id="IPR050090">
    <property type="entry name" value="Tyrosine_recombinase_XerCD"/>
</dbReference>
<comment type="caution">
    <text evidence="14">The sequence shown here is derived from an EMBL/GenBank/DDBJ whole genome shotgun (WGS) entry which is preliminary data.</text>
</comment>
<keyword evidence="8 11" id="KW-0238">DNA-binding</keyword>
<evidence type="ECO:0000256" key="4">
    <source>
        <dbReference type="ARBA" id="ARBA00022490"/>
    </source>
</evidence>
<protein>
    <submittedName>
        <fullName evidence="14">Tyrosine recombinase XerD</fullName>
    </submittedName>
</protein>
<keyword evidence="7" id="KW-0229">DNA integration</keyword>
<dbReference type="InterPro" id="IPR011932">
    <property type="entry name" value="Recomb_XerD"/>
</dbReference>
<dbReference type="CDD" id="cd00798">
    <property type="entry name" value="INT_XerDC_C"/>
    <property type="match status" value="1"/>
</dbReference>
<evidence type="ECO:0000259" key="13">
    <source>
        <dbReference type="PROSITE" id="PS51900"/>
    </source>
</evidence>
<dbReference type="InterPro" id="IPR004107">
    <property type="entry name" value="Integrase_SAM-like_N"/>
</dbReference>
<name>A0A151AQB6_9CLOT</name>
<evidence type="ECO:0000313" key="14">
    <source>
        <dbReference type="EMBL" id="KYH29831.1"/>
    </source>
</evidence>
<dbReference type="EMBL" id="LTBB01000002">
    <property type="protein sequence ID" value="KYH29831.1"/>
    <property type="molecule type" value="Genomic_DNA"/>
</dbReference>
<reference evidence="14 15" key="1">
    <citation type="submission" date="2016-02" db="EMBL/GenBank/DDBJ databases">
        <title>Genome sequence of Clostridium colicanis DSM 13634.</title>
        <authorList>
            <person name="Poehlein A."/>
            <person name="Daniel R."/>
        </authorList>
    </citation>
    <scope>NUCLEOTIDE SEQUENCE [LARGE SCALE GENOMIC DNA]</scope>
    <source>
        <strain evidence="14 15">DSM 13634</strain>
    </source>
</reference>
<proteinExistence type="inferred from homology"/>
<evidence type="ECO:0000256" key="5">
    <source>
        <dbReference type="ARBA" id="ARBA00022618"/>
    </source>
</evidence>
<keyword evidence="5" id="KW-0132">Cell division</keyword>
<dbReference type="NCBIfam" id="NF001399">
    <property type="entry name" value="PRK00283.1"/>
    <property type="match status" value="1"/>
</dbReference>
<dbReference type="AlphaFoldDB" id="A0A151AQB6"/>
<dbReference type="GO" id="GO:0003677">
    <property type="term" value="F:DNA binding"/>
    <property type="evidence" value="ECO:0007669"/>
    <property type="project" value="UniProtKB-UniRule"/>
</dbReference>
<dbReference type="GO" id="GO:0009009">
    <property type="term" value="F:site-specific recombinase activity"/>
    <property type="evidence" value="ECO:0007669"/>
    <property type="project" value="InterPro"/>
</dbReference>
<evidence type="ECO:0000256" key="8">
    <source>
        <dbReference type="ARBA" id="ARBA00023125"/>
    </source>
</evidence>
<evidence type="ECO:0000256" key="2">
    <source>
        <dbReference type="ARBA" id="ARBA00004496"/>
    </source>
</evidence>
<dbReference type="PROSITE" id="PS51898">
    <property type="entry name" value="TYR_RECOMBINASE"/>
    <property type="match status" value="1"/>
</dbReference>
<dbReference type="GO" id="GO:0006310">
    <property type="term" value="P:DNA recombination"/>
    <property type="evidence" value="ECO:0007669"/>
    <property type="project" value="UniProtKB-KW"/>
</dbReference>
<dbReference type="PATRIC" id="fig|1121305.3.peg.471"/>
<keyword evidence="15" id="KW-1185">Reference proteome</keyword>
<dbReference type="InterPro" id="IPR013762">
    <property type="entry name" value="Integrase-like_cat_sf"/>
</dbReference>
<feature type="domain" description="Core-binding (CB)" evidence="13">
    <location>
        <begin position="1"/>
        <end position="85"/>
    </location>
</feature>
<evidence type="ECO:0000256" key="3">
    <source>
        <dbReference type="ARBA" id="ARBA00008857"/>
    </source>
</evidence>
<dbReference type="InterPro" id="IPR002104">
    <property type="entry name" value="Integrase_catalytic"/>
</dbReference>
<dbReference type="Pfam" id="PF00589">
    <property type="entry name" value="Phage_integrase"/>
    <property type="match status" value="1"/>
</dbReference>
<sequence length="294" mass="34418">MNNNSYLIEFIEKMRKNKLSNNTIDAYRRDISKFLSFLNDRNEDVLDIDTLVIMSYVQVLKRQGKANSSIIRNLVAIRSFYKYLVSIGKINETPFFNYQIPKNKRTFPEILTVEEVDRFLATPDCTDYKGIRDKAMLELMYATGIKVSELLNLTIFDVNLKLSYIRCKKSSNKERIIPIGNYAVEYLREYIKIRDKLYTDNSELLFSNVRGKKMTRQGFWKIVRAYAKKAKINKKINSYTLRHSFAVHLLQNGADIKIVQELLGHNTMSTTQIYTSIYKQNKIADVYKKAHPRA</sequence>
<dbReference type="Gene3D" id="1.10.443.10">
    <property type="entry name" value="Intergrase catalytic core"/>
    <property type="match status" value="1"/>
</dbReference>
<dbReference type="Pfam" id="PF02899">
    <property type="entry name" value="Phage_int_SAM_1"/>
    <property type="match status" value="1"/>
</dbReference>
<gene>
    <name evidence="14" type="primary">xerD_1</name>
    <name evidence="14" type="ORF">CLCOL_04690</name>
</gene>
<evidence type="ECO:0000256" key="10">
    <source>
        <dbReference type="ARBA" id="ARBA00023306"/>
    </source>
</evidence>
<comment type="similarity">
    <text evidence="3">Belongs to the 'phage' integrase family.</text>
</comment>
<dbReference type="GO" id="GO:0051301">
    <property type="term" value="P:cell division"/>
    <property type="evidence" value="ECO:0007669"/>
    <property type="project" value="UniProtKB-KW"/>
</dbReference>
<evidence type="ECO:0000256" key="9">
    <source>
        <dbReference type="ARBA" id="ARBA00023172"/>
    </source>
</evidence>
<dbReference type="PANTHER" id="PTHR30349:SF81">
    <property type="entry name" value="TYROSINE RECOMBINASE XERC"/>
    <property type="match status" value="1"/>
</dbReference>
<dbReference type="RefSeq" id="WP_061857399.1">
    <property type="nucleotide sequence ID" value="NZ_LTBB01000002.1"/>
</dbReference>
<feature type="domain" description="Tyr recombinase" evidence="12">
    <location>
        <begin position="106"/>
        <end position="288"/>
    </location>
</feature>
<dbReference type="SUPFAM" id="SSF56349">
    <property type="entry name" value="DNA breaking-rejoining enzymes"/>
    <property type="match status" value="1"/>
</dbReference>
<evidence type="ECO:0000256" key="11">
    <source>
        <dbReference type="PROSITE-ProRule" id="PRU01248"/>
    </source>
</evidence>
<dbReference type="NCBIfam" id="TIGR02225">
    <property type="entry name" value="recomb_XerD"/>
    <property type="match status" value="1"/>
</dbReference>
<comment type="function">
    <text evidence="1">Site-specific tyrosine recombinase, which acts by catalyzing the cutting and rejoining of the recombining DNA molecules.</text>
</comment>
<dbReference type="InterPro" id="IPR011010">
    <property type="entry name" value="DNA_brk_join_enz"/>
</dbReference>
<dbReference type="InterPro" id="IPR044068">
    <property type="entry name" value="CB"/>
</dbReference>
<evidence type="ECO:0000256" key="1">
    <source>
        <dbReference type="ARBA" id="ARBA00003283"/>
    </source>
</evidence>
<keyword evidence="4" id="KW-0963">Cytoplasm</keyword>
<dbReference type="PROSITE" id="PS51900">
    <property type="entry name" value="CB"/>
    <property type="match status" value="1"/>
</dbReference>
<dbReference type="PANTHER" id="PTHR30349">
    <property type="entry name" value="PHAGE INTEGRASE-RELATED"/>
    <property type="match status" value="1"/>
</dbReference>
<keyword evidence="6" id="KW-0159">Chromosome partition</keyword>
<keyword evidence="9" id="KW-0233">DNA recombination</keyword>
<dbReference type="InterPro" id="IPR010998">
    <property type="entry name" value="Integrase_recombinase_N"/>
</dbReference>
<comment type="subcellular location">
    <subcellularLocation>
        <location evidence="2">Cytoplasm</location>
    </subcellularLocation>
</comment>
<dbReference type="GO" id="GO:0005737">
    <property type="term" value="C:cytoplasm"/>
    <property type="evidence" value="ECO:0007669"/>
    <property type="project" value="UniProtKB-SubCell"/>
</dbReference>
<dbReference type="GO" id="GO:0007059">
    <property type="term" value="P:chromosome segregation"/>
    <property type="evidence" value="ECO:0007669"/>
    <property type="project" value="UniProtKB-KW"/>
</dbReference>
<keyword evidence="10" id="KW-0131">Cell cycle</keyword>
<dbReference type="Gene3D" id="1.10.150.130">
    <property type="match status" value="1"/>
</dbReference>
<evidence type="ECO:0000259" key="12">
    <source>
        <dbReference type="PROSITE" id="PS51898"/>
    </source>
</evidence>